<evidence type="ECO:0008006" key="3">
    <source>
        <dbReference type="Google" id="ProtNLM"/>
    </source>
</evidence>
<organism evidence="2">
    <name type="scientific">Picea sitchensis</name>
    <name type="common">Sitka spruce</name>
    <name type="synonym">Pinus sitchensis</name>
    <dbReference type="NCBI Taxonomy" id="3332"/>
    <lineage>
        <taxon>Eukaryota</taxon>
        <taxon>Viridiplantae</taxon>
        <taxon>Streptophyta</taxon>
        <taxon>Embryophyta</taxon>
        <taxon>Tracheophyta</taxon>
        <taxon>Spermatophyta</taxon>
        <taxon>Pinopsida</taxon>
        <taxon>Pinidae</taxon>
        <taxon>Conifers I</taxon>
        <taxon>Pinales</taxon>
        <taxon>Pinaceae</taxon>
        <taxon>Picea</taxon>
    </lineage>
</organism>
<reference evidence="2" key="1">
    <citation type="journal article" date="2008" name="BMC Genomics">
        <title>A conifer genomics resource of 200,000 spruce (Picea spp.) ESTs and 6,464 high-quality, sequence-finished full-length cDNAs for Sitka spruce (Picea sitchensis).</title>
        <authorList>
            <person name="Ralph S.G."/>
            <person name="Chun H.J."/>
            <person name="Kolosova N."/>
            <person name="Cooper D."/>
            <person name="Oddy C."/>
            <person name="Ritland C.E."/>
            <person name="Kirkpatrick R."/>
            <person name="Moore R."/>
            <person name="Barber S."/>
            <person name="Holt R.A."/>
            <person name="Jones S.J."/>
            <person name="Marra M.A."/>
            <person name="Douglas C.J."/>
            <person name="Ritland K."/>
            <person name="Bohlmann J."/>
        </authorList>
    </citation>
    <scope>NUCLEOTIDE SEQUENCE</scope>
    <source>
        <tissue evidence="2">Green portion of the leader tissue</tissue>
    </source>
</reference>
<dbReference type="AlphaFoldDB" id="A9NNM3"/>
<dbReference type="InterPro" id="IPR031432">
    <property type="entry name" value="MGP1"/>
</dbReference>
<dbReference type="OMA" id="YFAKEAN"/>
<accession>A9NNM3</accession>
<feature type="coiled-coil region" evidence="1">
    <location>
        <begin position="188"/>
        <end position="219"/>
    </location>
</feature>
<proteinExistence type="evidence at transcript level"/>
<evidence type="ECO:0000313" key="2">
    <source>
        <dbReference type="EMBL" id="ABK22234.1"/>
    </source>
</evidence>
<dbReference type="PANTHER" id="PTHR36013:SF2">
    <property type="entry name" value="ATP SYNTHASE 24 KDA SUBUNIT, MITOCHONDRIAL-RELATED"/>
    <property type="match status" value="1"/>
</dbReference>
<name>A9NNM3_PICSI</name>
<evidence type="ECO:0000256" key="1">
    <source>
        <dbReference type="SAM" id="Coils"/>
    </source>
</evidence>
<sequence>MASLARALRRPISAINGQTLFEGRSMGAVHFSSKAPMPPLKGDEFLKNAFFEVKKKFETALGILRKEKITIDPDDPKAVSHYAQVMKTVREKAGLYSESQRINNTIRDFTEGIPDARSYLEKLSEIRVKSGIKDEIGAEKMMMEALEKVEKQLKKPLMRSDKRSMTLLQAEFDVINKKLGIRKEDLPKLEEKVELDIAKVQLEEIKKDAEDAIETHKKRQGAKAEDIEVDVKSLDMRNFL</sequence>
<dbReference type="Pfam" id="PF15704">
    <property type="entry name" value="Mt_ATP_synt"/>
    <property type="match status" value="1"/>
</dbReference>
<protein>
    <recommendedName>
        <fullName evidence="3">ATP synthase 24 kDa subunit, mitochondrial</fullName>
    </recommendedName>
</protein>
<dbReference type="EMBL" id="EF082883">
    <property type="protein sequence ID" value="ABK22234.1"/>
    <property type="molecule type" value="mRNA"/>
</dbReference>
<keyword evidence="1" id="KW-0175">Coiled coil</keyword>
<dbReference type="PANTHER" id="PTHR36013">
    <property type="entry name" value="ATP SYNTHASE 24 KDA SUBUNIT, MITOCHONDRIAL-RELATED"/>
    <property type="match status" value="1"/>
</dbReference>